<name>A0A1E3Q4W8_LIPST</name>
<evidence type="ECO:0000256" key="2">
    <source>
        <dbReference type="ARBA" id="ARBA00022840"/>
    </source>
</evidence>
<evidence type="ECO:0000256" key="3">
    <source>
        <dbReference type="RuleBase" id="RU003651"/>
    </source>
</evidence>
<dbReference type="AlphaFoldDB" id="A0A1E3Q4W8"/>
<sequence>MGVRGLLSVLLGDRVRLEKYKGVVGEVEEVSLDGVDQGLSAESVGVDSEDVRTVLREIKFISRNQTISTRNWRVRVQDISTSTRHTSTPLIYRISPSTEIQISRSTPSSPDTSFNSSFATGTTASYTLLGGLDHEIALVRKTIELPLLRPEIFSRFNVPPPLGLLLHGPSGTGKTSLLRAIAHETSAAHILSISASSVLGRYLGDTEATLRKVFEEAKMFSPSVILIDELDALAPRRDGDAAGETETRIVATLLTLFDYLAAHTSAGNDENANDKHTRVVVVAATNRIVSVDPALRRPGRFDREIELRIPDVSARTDILTLQLQKTPNSLSDAQIANIASKTHGFVGADIAALTREAVMCAVARADESSMPVEEMLVTSDDFDTAMLTVRASAMREIFLETPKVYWADIGGQEEVKQKLKEAVEWPLTHPESFSRLGITPPRGILLYGPPGCSKTLTAKALATEAGLNFLAVKGPEIFNKYVGESEKSIREIFRKARNASPSIIFFDEIDALSAARGQAETGGDRVLASLLNEMDGIESMGNVIVLAATNRPEIIDSALLRPGRIDRMLYVGPPDLEARKKILEVRFRSMSIGLDVDIMTLAIQTDGCSGAEIVALCQEAGLQAMNEDIDSPCISGCHFSKALKCLNRSITPEMVKFYEEFKAGIAKV</sequence>
<keyword evidence="6" id="KW-1185">Reference proteome</keyword>
<dbReference type="Gene3D" id="1.10.8.60">
    <property type="match status" value="2"/>
</dbReference>
<dbReference type="SMART" id="SM00382">
    <property type="entry name" value="AAA"/>
    <property type="match status" value="2"/>
</dbReference>
<dbReference type="GO" id="GO:0005737">
    <property type="term" value="C:cytoplasm"/>
    <property type="evidence" value="ECO:0007669"/>
    <property type="project" value="TreeGrafter"/>
</dbReference>
<dbReference type="EMBL" id="KV454295">
    <property type="protein sequence ID" value="ODQ72733.1"/>
    <property type="molecule type" value="Genomic_DNA"/>
</dbReference>
<evidence type="ECO:0000259" key="4">
    <source>
        <dbReference type="SMART" id="SM00382"/>
    </source>
</evidence>
<organism evidence="5 6">
    <name type="scientific">Lipomyces starkeyi NRRL Y-11557</name>
    <dbReference type="NCBI Taxonomy" id="675824"/>
    <lineage>
        <taxon>Eukaryota</taxon>
        <taxon>Fungi</taxon>
        <taxon>Dikarya</taxon>
        <taxon>Ascomycota</taxon>
        <taxon>Saccharomycotina</taxon>
        <taxon>Lipomycetes</taxon>
        <taxon>Lipomycetales</taxon>
        <taxon>Lipomycetaceae</taxon>
        <taxon>Lipomyces</taxon>
    </lineage>
</organism>
<dbReference type="GO" id="GO:0009410">
    <property type="term" value="P:response to xenobiotic stimulus"/>
    <property type="evidence" value="ECO:0007669"/>
    <property type="project" value="EnsemblFungi"/>
</dbReference>
<dbReference type="Pfam" id="PF00004">
    <property type="entry name" value="AAA"/>
    <property type="match status" value="2"/>
</dbReference>
<dbReference type="Gene3D" id="3.40.50.300">
    <property type="entry name" value="P-loop containing nucleotide triphosphate hydrolases"/>
    <property type="match status" value="2"/>
</dbReference>
<dbReference type="GO" id="GO:0034214">
    <property type="term" value="P:protein hexamerization"/>
    <property type="evidence" value="ECO:0007669"/>
    <property type="project" value="EnsemblFungi"/>
</dbReference>
<evidence type="ECO:0000256" key="1">
    <source>
        <dbReference type="ARBA" id="ARBA00022741"/>
    </source>
</evidence>
<dbReference type="OrthoDB" id="27435at2759"/>
<dbReference type="Proteomes" id="UP000094385">
    <property type="component" value="Unassembled WGS sequence"/>
</dbReference>
<feature type="domain" description="AAA+ ATPase" evidence="4">
    <location>
        <begin position="160"/>
        <end position="311"/>
    </location>
</feature>
<keyword evidence="2 3" id="KW-0067">ATP-binding</keyword>
<reference evidence="5 6" key="1">
    <citation type="journal article" date="2016" name="Proc. Natl. Acad. Sci. U.S.A.">
        <title>Comparative genomics of biotechnologically important yeasts.</title>
        <authorList>
            <person name="Riley R."/>
            <person name="Haridas S."/>
            <person name="Wolfe K.H."/>
            <person name="Lopes M.R."/>
            <person name="Hittinger C.T."/>
            <person name="Goeker M."/>
            <person name="Salamov A.A."/>
            <person name="Wisecaver J.H."/>
            <person name="Long T.M."/>
            <person name="Calvey C.H."/>
            <person name="Aerts A.L."/>
            <person name="Barry K.W."/>
            <person name="Choi C."/>
            <person name="Clum A."/>
            <person name="Coughlan A.Y."/>
            <person name="Deshpande S."/>
            <person name="Douglass A.P."/>
            <person name="Hanson S.J."/>
            <person name="Klenk H.-P."/>
            <person name="LaButti K.M."/>
            <person name="Lapidus A."/>
            <person name="Lindquist E.A."/>
            <person name="Lipzen A.M."/>
            <person name="Meier-Kolthoff J.P."/>
            <person name="Ohm R.A."/>
            <person name="Otillar R.P."/>
            <person name="Pangilinan J.L."/>
            <person name="Peng Y."/>
            <person name="Rokas A."/>
            <person name="Rosa C.A."/>
            <person name="Scheuner C."/>
            <person name="Sibirny A.A."/>
            <person name="Slot J.C."/>
            <person name="Stielow J.B."/>
            <person name="Sun H."/>
            <person name="Kurtzman C.P."/>
            <person name="Blackwell M."/>
            <person name="Grigoriev I.V."/>
            <person name="Jeffries T.W."/>
        </authorList>
    </citation>
    <scope>NUCLEOTIDE SEQUENCE [LARGE SCALE GENOMIC DNA]</scope>
    <source>
        <strain evidence="5 6">NRRL Y-11557</strain>
    </source>
</reference>
<dbReference type="InterPro" id="IPR003960">
    <property type="entry name" value="ATPase_AAA_CS"/>
</dbReference>
<dbReference type="GO" id="GO:0030687">
    <property type="term" value="C:preribosome, large subunit precursor"/>
    <property type="evidence" value="ECO:0007669"/>
    <property type="project" value="EnsemblFungi"/>
</dbReference>
<evidence type="ECO:0000313" key="6">
    <source>
        <dbReference type="Proteomes" id="UP000094385"/>
    </source>
</evidence>
<dbReference type="GO" id="GO:0042273">
    <property type="term" value="P:ribosomal large subunit biogenesis"/>
    <property type="evidence" value="ECO:0007669"/>
    <property type="project" value="EnsemblFungi"/>
</dbReference>
<keyword evidence="1 3" id="KW-0547">Nucleotide-binding</keyword>
<dbReference type="FunFam" id="3.40.50.300:FF:000012">
    <property type="entry name" value="Transitional endoplasmic reticulum ATPase"/>
    <property type="match status" value="1"/>
</dbReference>
<feature type="domain" description="AAA+ ATPase" evidence="4">
    <location>
        <begin position="440"/>
        <end position="575"/>
    </location>
</feature>
<dbReference type="InterPro" id="IPR050168">
    <property type="entry name" value="AAA_ATPase_domain"/>
</dbReference>
<dbReference type="CDD" id="cd19511">
    <property type="entry name" value="RecA-like_CDC48_r2-like"/>
    <property type="match status" value="1"/>
</dbReference>
<dbReference type="GO" id="GO:0005524">
    <property type="term" value="F:ATP binding"/>
    <property type="evidence" value="ECO:0007669"/>
    <property type="project" value="UniProtKB-KW"/>
</dbReference>
<dbReference type="PANTHER" id="PTHR23077:SF27">
    <property type="entry name" value="ATPASE FAMILY GENE 2 PROTEIN HOMOLOG A"/>
    <property type="match status" value="1"/>
</dbReference>
<dbReference type="STRING" id="675824.A0A1E3Q4W8"/>
<dbReference type="FunFam" id="3.40.50.300:FF:000661">
    <property type="entry name" value="calmodulin-interacting protein 111 isoform X1"/>
    <property type="match status" value="1"/>
</dbReference>
<accession>A0A1E3Q4W8</accession>
<protein>
    <recommendedName>
        <fullName evidence="4">AAA+ ATPase domain-containing protein</fullName>
    </recommendedName>
</protein>
<comment type="similarity">
    <text evidence="3">Belongs to the AAA ATPase family.</text>
</comment>
<proteinExistence type="inferred from homology"/>
<dbReference type="InterPro" id="IPR003593">
    <property type="entry name" value="AAA+_ATPase"/>
</dbReference>
<dbReference type="InterPro" id="IPR003959">
    <property type="entry name" value="ATPase_AAA_core"/>
</dbReference>
<dbReference type="PROSITE" id="PS00674">
    <property type="entry name" value="AAA"/>
    <property type="match status" value="2"/>
</dbReference>
<dbReference type="Pfam" id="PF17862">
    <property type="entry name" value="AAA_lid_3"/>
    <property type="match status" value="2"/>
</dbReference>
<dbReference type="GO" id="GO:0016887">
    <property type="term" value="F:ATP hydrolysis activity"/>
    <property type="evidence" value="ECO:0007669"/>
    <property type="project" value="EnsemblFungi"/>
</dbReference>
<dbReference type="InterPro" id="IPR041569">
    <property type="entry name" value="AAA_lid_3"/>
</dbReference>
<dbReference type="InterPro" id="IPR027417">
    <property type="entry name" value="P-loop_NTPase"/>
</dbReference>
<gene>
    <name evidence="5" type="ORF">LIPSTDRAFT_95984</name>
</gene>
<dbReference type="SUPFAM" id="SSF52540">
    <property type="entry name" value="P-loop containing nucleoside triphosphate hydrolases"/>
    <property type="match status" value="2"/>
</dbReference>
<evidence type="ECO:0000313" key="5">
    <source>
        <dbReference type="EMBL" id="ODQ72733.1"/>
    </source>
</evidence>
<dbReference type="PANTHER" id="PTHR23077">
    <property type="entry name" value="AAA-FAMILY ATPASE"/>
    <property type="match status" value="1"/>
</dbReference>